<dbReference type="InterPro" id="IPR051453">
    <property type="entry name" value="MBL_Glyoxalase_II"/>
</dbReference>
<evidence type="ECO:0000259" key="5">
    <source>
        <dbReference type="SMART" id="SM00849"/>
    </source>
</evidence>
<name>A0A8F9TWH8_9BACT</name>
<dbReference type="EMBL" id="CP080507">
    <property type="protein sequence ID" value="QYM80385.1"/>
    <property type="molecule type" value="Genomic_DNA"/>
</dbReference>
<keyword evidence="4" id="KW-0862">Zinc</keyword>
<gene>
    <name evidence="6" type="ORF">K0B96_07200</name>
</gene>
<dbReference type="PANTHER" id="PTHR46233:SF3">
    <property type="entry name" value="HYDROXYACYLGLUTATHIONE HYDROLASE GLOC"/>
    <property type="match status" value="1"/>
</dbReference>
<evidence type="ECO:0000256" key="2">
    <source>
        <dbReference type="ARBA" id="ARBA00022723"/>
    </source>
</evidence>
<evidence type="ECO:0000256" key="1">
    <source>
        <dbReference type="ARBA" id="ARBA00001947"/>
    </source>
</evidence>
<protein>
    <submittedName>
        <fullName evidence="6">MBL fold metallo-hydrolase</fullName>
    </submittedName>
</protein>
<dbReference type="KEGG" id="ole:K0B96_07200"/>
<dbReference type="InterPro" id="IPR001279">
    <property type="entry name" value="Metallo-B-lactamas"/>
</dbReference>
<dbReference type="GO" id="GO:0046872">
    <property type="term" value="F:metal ion binding"/>
    <property type="evidence" value="ECO:0007669"/>
    <property type="project" value="UniProtKB-KW"/>
</dbReference>
<dbReference type="GO" id="GO:0016787">
    <property type="term" value="F:hydrolase activity"/>
    <property type="evidence" value="ECO:0007669"/>
    <property type="project" value="UniProtKB-KW"/>
</dbReference>
<evidence type="ECO:0000313" key="7">
    <source>
        <dbReference type="Proteomes" id="UP000825051"/>
    </source>
</evidence>
<evidence type="ECO:0000256" key="3">
    <source>
        <dbReference type="ARBA" id="ARBA00022801"/>
    </source>
</evidence>
<dbReference type="Gene3D" id="3.60.15.10">
    <property type="entry name" value="Ribonuclease Z/Hydroxyacylglutathione hydrolase-like"/>
    <property type="match status" value="1"/>
</dbReference>
<keyword evidence="2" id="KW-0479">Metal-binding</keyword>
<proteinExistence type="predicted"/>
<dbReference type="RefSeq" id="WP_220165500.1">
    <property type="nucleotide sequence ID" value="NZ_CP080507.1"/>
</dbReference>
<evidence type="ECO:0000256" key="4">
    <source>
        <dbReference type="ARBA" id="ARBA00022833"/>
    </source>
</evidence>
<reference evidence="6" key="1">
    <citation type="submission" date="2021-08" db="EMBL/GenBank/DDBJ databases">
        <title>Genome of a novel bacterium of the phylum Verrucomicrobia, Oleiharenicola sp. KSB-15.</title>
        <authorList>
            <person name="Chung J.-H."/>
            <person name="Ahn J.-H."/>
            <person name="Yoon Y."/>
            <person name="Kim D.-Y."/>
            <person name="An S.-H."/>
            <person name="Park I."/>
            <person name="Yeon J."/>
        </authorList>
    </citation>
    <scope>NUCLEOTIDE SEQUENCE</scope>
    <source>
        <strain evidence="6">KSB-15</strain>
    </source>
</reference>
<dbReference type="PANTHER" id="PTHR46233">
    <property type="entry name" value="HYDROXYACYLGLUTATHIONE HYDROLASE GLOC"/>
    <property type="match status" value="1"/>
</dbReference>
<dbReference type="AlphaFoldDB" id="A0A8F9TWH8"/>
<organism evidence="6 7">
    <name type="scientific">Horticoccus luteus</name>
    <dbReference type="NCBI Taxonomy" id="2862869"/>
    <lineage>
        <taxon>Bacteria</taxon>
        <taxon>Pseudomonadati</taxon>
        <taxon>Verrucomicrobiota</taxon>
        <taxon>Opitutia</taxon>
        <taxon>Opitutales</taxon>
        <taxon>Opitutaceae</taxon>
        <taxon>Horticoccus</taxon>
    </lineage>
</organism>
<evidence type="ECO:0000313" key="6">
    <source>
        <dbReference type="EMBL" id="QYM80385.1"/>
    </source>
</evidence>
<accession>A0A8F9TWH8</accession>
<keyword evidence="3" id="KW-0378">Hydrolase</keyword>
<dbReference type="SMART" id="SM00849">
    <property type="entry name" value="Lactamase_B"/>
    <property type="match status" value="1"/>
</dbReference>
<dbReference type="SUPFAM" id="SSF56281">
    <property type="entry name" value="Metallo-hydrolase/oxidoreductase"/>
    <property type="match status" value="1"/>
</dbReference>
<sequence>MARIPLEDNFNDVINKTQRGLKISDEELAAKAEVSAADLAAVKGGEPIVPVIRRLARHLRLGPNALETLAEKAWYPQQPVFPRGFAAFNTPFEDMTVNSYLIWDPRSRQAAAFDTGADATGMIDVIRAEHLDVRYIFLTHTHEDHVADLPRLAAETKADVWASDREPADFPGAKTFQENVHFHLGELAIKTLSTWGHSPGMTTFFVTGLSWPLAIVGDSIFSCSMGGSPTNFEDQYRNNVQKILSLPRDTVFACGHGPLTTLAQEKQHNPFFAR</sequence>
<comment type="cofactor">
    <cofactor evidence="1">
        <name>Zn(2+)</name>
        <dbReference type="ChEBI" id="CHEBI:29105"/>
    </cofactor>
</comment>
<dbReference type="Pfam" id="PF00753">
    <property type="entry name" value="Lactamase_B"/>
    <property type="match status" value="1"/>
</dbReference>
<keyword evidence="7" id="KW-1185">Reference proteome</keyword>
<dbReference type="Proteomes" id="UP000825051">
    <property type="component" value="Chromosome"/>
</dbReference>
<dbReference type="InterPro" id="IPR036866">
    <property type="entry name" value="RibonucZ/Hydroxyglut_hydro"/>
</dbReference>
<feature type="domain" description="Metallo-beta-lactamase" evidence="5">
    <location>
        <begin position="96"/>
        <end position="256"/>
    </location>
</feature>